<evidence type="ECO:0000256" key="1">
    <source>
        <dbReference type="SAM" id="MobiDB-lite"/>
    </source>
</evidence>
<feature type="domain" description="DUF7168" evidence="3">
    <location>
        <begin position="325"/>
        <end position="458"/>
    </location>
</feature>
<feature type="compositionally biased region" description="Acidic residues" evidence="1">
    <location>
        <begin position="146"/>
        <end position="162"/>
    </location>
</feature>
<evidence type="ECO:0008006" key="6">
    <source>
        <dbReference type="Google" id="ProtNLM"/>
    </source>
</evidence>
<feature type="compositionally biased region" description="Basic and acidic residues" evidence="1">
    <location>
        <begin position="127"/>
        <end position="139"/>
    </location>
</feature>
<feature type="compositionally biased region" description="Acidic residues" evidence="1">
    <location>
        <begin position="171"/>
        <end position="191"/>
    </location>
</feature>
<feature type="region of interest" description="Disordered" evidence="1">
    <location>
        <begin position="441"/>
        <end position="545"/>
    </location>
</feature>
<dbReference type="Pfam" id="PF23771">
    <property type="entry name" value="DUF7168"/>
    <property type="match status" value="1"/>
</dbReference>
<evidence type="ECO:0000313" key="4">
    <source>
        <dbReference type="EMBL" id="CAB9503856.1"/>
    </source>
</evidence>
<dbReference type="InterPro" id="IPR055592">
    <property type="entry name" value="DUF7168"/>
</dbReference>
<evidence type="ECO:0000313" key="5">
    <source>
        <dbReference type="Proteomes" id="UP001153069"/>
    </source>
</evidence>
<sequence length="621" mass="69751">MSTLTPSTMTVTTPQHNHSMLRVKIQYNHDGPKRLLRFDPSIDFEALLRKIVAKLDVITGKDNDLIQEVYQLTLEGDAEVQEVSEIEHGDTLVLIPKLSRPVKKEPTENVDDDDDDDDSVQDATEEMLQKKEAKKREETIALSSDSDSEEDDNSEDEEEVNDQESAWEASSSEEESDDDSQDSDFDAEEEGIMAAAKKQQKRRPPPESPLQVLMDEKDVPAAPGKPSERDDTNNGGLEEASTLVDGAGKNKADRAVKDRIIKLLNTGFHSESNEHEARNAMKLAQRLMRKHNLSQAILLKEREAKNNNSGSNDEVLKGGMVKVQIVNRKTRKPAQYARWISNLCSPVAKNFGVKVYNQVRRGHRCTVVFYGIYTNAQLAGYAFRVATERIAQMTAEYTPNNNKQGTTTNIGTKSARLSYALGIVNGISEEVNRNLQLEDERRQRKLDRARLAVSTGEAYEESDDEDDEGEALDDSEHDNDGPSFSFPRSAAQRHDGAPTHQDDEEESNGESTTAKESSDADGDASKNLKQPATVTGDDLNNRLHQLEQEEQAAIVLVDHGEKVAEDVLKEHEIKLRTGRKRKAINFDRKSFRKGIEDSKEIDINQRALRDKTRVKKEKRER</sequence>
<name>A0A9N8DKH6_9STRA</name>
<dbReference type="Pfam" id="PF10979">
    <property type="entry name" value="DUF2786"/>
    <property type="match status" value="1"/>
</dbReference>
<gene>
    <name evidence="4" type="ORF">SEMRO_178_G078100.1</name>
</gene>
<feature type="region of interest" description="Disordered" evidence="1">
    <location>
        <begin position="97"/>
        <end position="251"/>
    </location>
</feature>
<feature type="region of interest" description="Disordered" evidence="1">
    <location>
        <begin position="595"/>
        <end position="621"/>
    </location>
</feature>
<evidence type="ECO:0000259" key="2">
    <source>
        <dbReference type="Pfam" id="PF10979"/>
    </source>
</evidence>
<accession>A0A9N8DKH6</accession>
<comment type="caution">
    <text evidence="4">The sequence shown here is derived from an EMBL/GenBank/DDBJ whole genome shotgun (WGS) entry which is preliminary data.</text>
</comment>
<dbReference type="OrthoDB" id="1888118at2759"/>
<keyword evidence="5" id="KW-1185">Reference proteome</keyword>
<dbReference type="AlphaFoldDB" id="A0A9N8DKH6"/>
<feature type="compositionally biased region" description="Basic and acidic residues" evidence="1">
    <location>
        <begin position="441"/>
        <end position="450"/>
    </location>
</feature>
<feature type="compositionally biased region" description="Acidic residues" evidence="1">
    <location>
        <begin position="458"/>
        <end position="477"/>
    </location>
</feature>
<feature type="compositionally biased region" description="Acidic residues" evidence="1">
    <location>
        <begin position="108"/>
        <end position="125"/>
    </location>
</feature>
<proteinExistence type="predicted"/>
<dbReference type="InterPro" id="IPR024498">
    <property type="entry name" value="DUF2786"/>
</dbReference>
<reference evidence="4" key="1">
    <citation type="submission" date="2020-06" db="EMBL/GenBank/DDBJ databases">
        <authorList>
            <consortium name="Plant Systems Biology data submission"/>
        </authorList>
    </citation>
    <scope>NUCLEOTIDE SEQUENCE</scope>
    <source>
        <strain evidence="4">D6</strain>
    </source>
</reference>
<organism evidence="4 5">
    <name type="scientific">Seminavis robusta</name>
    <dbReference type="NCBI Taxonomy" id="568900"/>
    <lineage>
        <taxon>Eukaryota</taxon>
        <taxon>Sar</taxon>
        <taxon>Stramenopiles</taxon>
        <taxon>Ochrophyta</taxon>
        <taxon>Bacillariophyta</taxon>
        <taxon>Bacillariophyceae</taxon>
        <taxon>Bacillariophycidae</taxon>
        <taxon>Naviculales</taxon>
        <taxon>Naviculaceae</taxon>
        <taxon>Seminavis</taxon>
    </lineage>
</organism>
<dbReference type="EMBL" id="CAICTM010000177">
    <property type="protein sequence ID" value="CAB9503856.1"/>
    <property type="molecule type" value="Genomic_DNA"/>
</dbReference>
<dbReference type="Proteomes" id="UP001153069">
    <property type="component" value="Unassembled WGS sequence"/>
</dbReference>
<evidence type="ECO:0000259" key="3">
    <source>
        <dbReference type="Pfam" id="PF23771"/>
    </source>
</evidence>
<feature type="compositionally biased region" description="Basic and acidic residues" evidence="1">
    <location>
        <begin position="492"/>
        <end position="501"/>
    </location>
</feature>
<protein>
    <recommendedName>
        <fullName evidence="6">DUF2786 domain-containing protein</fullName>
    </recommendedName>
</protein>
<feature type="domain" description="DUF2786" evidence="2">
    <location>
        <begin position="256"/>
        <end position="295"/>
    </location>
</feature>